<evidence type="ECO:0000256" key="5">
    <source>
        <dbReference type="ARBA" id="ARBA00023136"/>
    </source>
</evidence>
<dbReference type="GO" id="GO:0009246">
    <property type="term" value="P:enterobacterial common antigen biosynthetic process"/>
    <property type="evidence" value="ECO:0007669"/>
    <property type="project" value="InterPro"/>
</dbReference>
<keyword evidence="3" id="KW-0328">Glycosyltransferase</keyword>
<comment type="caution">
    <text evidence="6">The sequence shown here is derived from an EMBL/GenBank/DDBJ whole genome shotgun (WGS) entry which is preliminary data.</text>
</comment>
<dbReference type="Proteomes" id="UP000190867">
    <property type="component" value="Unassembled WGS sequence"/>
</dbReference>
<name>A0A1T0AQ57_9PAST</name>
<keyword evidence="2" id="KW-0997">Cell inner membrane</keyword>
<keyword evidence="1" id="KW-1003">Cell membrane</keyword>
<dbReference type="InterPro" id="IPR009993">
    <property type="entry name" value="WecF"/>
</dbReference>
<keyword evidence="5" id="KW-0472">Membrane</keyword>
<sequence length="357" mass="40827">MNRIYHILGSDIPHHNRTVLSFFANELLPKLQGQDHRFYVVGSANLKEEFASLNLTMFPTKKAVANAVIQTAKAEKSAKFVLHGQFNFAIWWAIFCGKLPACRCVWHVWGADLYEDSTALKFKLAYPFRRWVQRKLPTLWATRGDITFAQRHLQREGKEDQVVYFPTKMPAVPTLPTKTPTGKITILLGNSGDLSNRHLEALEQIKQAFGEAVRVVVPMGYPENNHAYIEQVQQQAVRLFPKNAVEILRERLDFERYLAVLAECDLGYFIFERQQGIGTICLLTQLNIPTVLHRHNPFALDMQAENVPFLFADQLSVEKVAEAQTALQQLDKTQIGFFAPNYAPQWQTLLTQLSEQE</sequence>
<reference evidence="6 7" key="1">
    <citation type="submission" date="2017-02" db="EMBL/GenBank/DDBJ databases">
        <title>Draft genome sequence of Haemophilus paracuniculus CCUG 43573 type strain.</title>
        <authorList>
            <person name="Engstrom-Jakobsson H."/>
            <person name="Salva-Serra F."/>
            <person name="Thorell K."/>
            <person name="Gonzales-Siles L."/>
            <person name="Karlsson R."/>
            <person name="Boulund F."/>
            <person name="Engstrand L."/>
            <person name="Kristiansson E."/>
            <person name="Moore E."/>
        </authorList>
    </citation>
    <scope>NUCLEOTIDE SEQUENCE [LARGE SCALE GENOMIC DNA]</scope>
    <source>
        <strain evidence="6 7">CCUG 43573</strain>
    </source>
</reference>
<keyword evidence="4 6" id="KW-0808">Transferase</keyword>
<dbReference type="GO" id="GO:0008417">
    <property type="term" value="F:fucosyltransferase activity"/>
    <property type="evidence" value="ECO:0007669"/>
    <property type="project" value="InterPro"/>
</dbReference>
<dbReference type="NCBIfam" id="NF002755">
    <property type="entry name" value="PRK02797.1-4"/>
    <property type="match status" value="1"/>
</dbReference>
<evidence type="ECO:0000256" key="3">
    <source>
        <dbReference type="ARBA" id="ARBA00022676"/>
    </source>
</evidence>
<evidence type="ECO:0000313" key="7">
    <source>
        <dbReference type="Proteomes" id="UP000190867"/>
    </source>
</evidence>
<keyword evidence="7" id="KW-1185">Reference proteome</keyword>
<protein>
    <submittedName>
        <fullName evidence="6">TDP-Fuc4NAc--lipid II Fuc4NAc transferase</fullName>
    </submittedName>
</protein>
<evidence type="ECO:0000256" key="2">
    <source>
        <dbReference type="ARBA" id="ARBA00022519"/>
    </source>
</evidence>
<accession>A0A1T0AQ57</accession>
<proteinExistence type="predicted"/>
<dbReference type="STRING" id="734.B0187_09060"/>
<evidence type="ECO:0000256" key="4">
    <source>
        <dbReference type="ARBA" id="ARBA00022679"/>
    </source>
</evidence>
<dbReference type="EMBL" id="MUYA01000014">
    <property type="protein sequence ID" value="OOR98229.1"/>
    <property type="molecule type" value="Genomic_DNA"/>
</dbReference>
<organism evidence="6 7">
    <name type="scientific">Haemophilus paracuniculus</name>
    <dbReference type="NCBI Taxonomy" id="734"/>
    <lineage>
        <taxon>Bacteria</taxon>
        <taxon>Pseudomonadati</taxon>
        <taxon>Pseudomonadota</taxon>
        <taxon>Gammaproteobacteria</taxon>
        <taxon>Pasteurellales</taxon>
        <taxon>Pasteurellaceae</taxon>
        <taxon>Haemophilus</taxon>
    </lineage>
</organism>
<dbReference type="AlphaFoldDB" id="A0A1T0AQ57"/>
<dbReference type="RefSeq" id="WP_078237535.1">
    <property type="nucleotide sequence ID" value="NZ_MUYA01000014.1"/>
</dbReference>
<evidence type="ECO:0000313" key="6">
    <source>
        <dbReference type="EMBL" id="OOR98229.1"/>
    </source>
</evidence>
<dbReference type="Pfam" id="PF07429">
    <property type="entry name" value="Glyco_transf_56"/>
    <property type="match status" value="1"/>
</dbReference>
<evidence type="ECO:0000256" key="1">
    <source>
        <dbReference type="ARBA" id="ARBA00022475"/>
    </source>
</evidence>
<gene>
    <name evidence="6" type="ORF">B0187_09060</name>
</gene>
<dbReference type="OrthoDB" id="6532169at2"/>